<gene>
    <name evidence="7" type="ORF">OVA965_LOCUS44379</name>
    <name evidence="8" type="ORF">TMI583_LOCUS47139</name>
</gene>
<proteinExistence type="predicted"/>
<comment type="subcellular location">
    <subcellularLocation>
        <location evidence="1">Cell membrane</location>
        <topology evidence="1">Multi-pass membrane protein</topology>
    </subcellularLocation>
</comment>
<reference evidence="8" key="1">
    <citation type="submission" date="2021-02" db="EMBL/GenBank/DDBJ databases">
        <authorList>
            <person name="Nowell W R."/>
        </authorList>
    </citation>
    <scope>NUCLEOTIDE SEQUENCE</scope>
</reference>
<evidence type="ECO:0000256" key="6">
    <source>
        <dbReference type="SAM" id="Phobius"/>
    </source>
</evidence>
<name>A0A8S2X7I1_9BILA</name>
<evidence type="ECO:0000256" key="4">
    <source>
        <dbReference type="ARBA" id="ARBA00022989"/>
    </source>
</evidence>
<dbReference type="AlphaFoldDB" id="A0A8S2X7I1"/>
<protein>
    <recommendedName>
        <fullName evidence="10">Anion transporter</fullName>
    </recommendedName>
</protein>
<dbReference type="EMBL" id="CAJOBA010090177">
    <property type="protein sequence ID" value="CAF4480944.1"/>
    <property type="molecule type" value="Genomic_DNA"/>
</dbReference>
<keyword evidence="3 6" id="KW-0812">Transmembrane</keyword>
<dbReference type="Proteomes" id="UP000677228">
    <property type="component" value="Unassembled WGS sequence"/>
</dbReference>
<evidence type="ECO:0000256" key="5">
    <source>
        <dbReference type="ARBA" id="ARBA00023136"/>
    </source>
</evidence>
<dbReference type="PANTHER" id="PTHR43302">
    <property type="entry name" value="TRANSPORTER ARSB-RELATED"/>
    <property type="match status" value="1"/>
</dbReference>
<dbReference type="Proteomes" id="UP000682733">
    <property type="component" value="Unassembled WGS sequence"/>
</dbReference>
<keyword evidence="2" id="KW-1003">Cell membrane</keyword>
<keyword evidence="4 6" id="KW-1133">Transmembrane helix</keyword>
<feature type="non-terminal residue" evidence="8">
    <location>
        <position position="1"/>
    </location>
</feature>
<evidence type="ECO:0000256" key="1">
    <source>
        <dbReference type="ARBA" id="ARBA00004651"/>
    </source>
</evidence>
<evidence type="ECO:0008006" key="10">
    <source>
        <dbReference type="Google" id="ProtNLM"/>
    </source>
</evidence>
<evidence type="ECO:0000313" key="7">
    <source>
        <dbReference type="EMBL" id="CAF1642830.1"/>
    </source>
</evidence>
<evidence type="ECO:0000256" key="3">
    <source>
        <dbReference type="ARBA" id="ARBA00022692"/>
    </source>
</evidence>
<feature type="transmembrane region" description="Helical" evidence="6">
    <location>
        <begin position="21"/>
        <end position="46"/>
    </location>
</feature>
<feature type="transmembrane region" description="Helical" evidence="6">
    <location>
        <begin position="58"/>
        <end position="85"/>
    </location>
</feature>
<keyword evidence="5 6" id="KW-0472">Membrane</keyword>
<dbReference type="EMBL" id="CAJNOK010063058">
    <property type="protein sequence ID" value="CAF1642830.1"/>
    <property type="molecule type" value="Genomic_DNA"/>
</dbReference>
<comment type="caution">
    <text evidence="8">The sequence shown here is derived from an EMBL/GenBank/DDBJ whole genome shotgun (WGS) entry which is preliminary data.</text>
</comment>
<dbReference type="PANTHER" id="PTHR43302:SF5">
    <property type="entry name" value="TRANSPORTER ARSB-RELATED"/>
    <property type="match status" value="1"/>
</dbReference>
<accession>A0A8S2X7I1</accession>
<organism evidence="8 9">
    <name type="scientific">Didymodactylos carnosus</name>
    <dbReference type="NCBI Taxonomy" id="1234261"/>
    <lineage>
        <taxon>Eukaryota</taxon>
        <taxon>Metazoa</taxon>
        <taxon>Spiralia</taxon>
        <taxon>Gnathifera</taxon>
        <taxon>Rotifera</taxon>
        <taxon>Eurotatoria</taxon>
        <taxon>Bdelloidea</taxon>
        <taxon>Philodinida</taxon>
        <taxon>Philodinidae</taxon>
        <taxon>Didymodactylos</taxon>
    </lineage>
</organism>
<evidence type="ECO:0000256" key="2">
    <source>
        <dbReference type="ARBA" id="ARBA00022475"/>
    </source>
</evidence>
<evidence type="ECO:0000313" key="8">
    <source>
        <dbReference type="EMBL" id="CAF4480944.1"/>
    </source>
</evidence>
<sequence>NVPLTILVLNEVPPDGDHLNLILYLAFVSTLAGNLTLFGSVANLIVAQKSLATINHRFTFWIYLKFGFITTIILSLVGLFTIYGLTHAIK</sequence>
<dbReference type="GO" id="GO:0005886">
    <property type="term" value="C:plasma membrane"/>
    <property type="evidence" value="ECO:0007669"/>
    <property type="project" value="UniProtKB-SubCell"/>
</dbReference>
<evidence type="ECO:0000313" key="9">
    <source>
        <dbReference type="Proteomes" id="UP000682733"/>
    </source>
</evidence>